<proteinExistence type="inferred from homology"/>
<dbReference type="HOGENOM" id="CLU_038034_2_8_9"/>
<dbReference type="EMBL" id="CP001098">
    <property type="protein sequence ID" value="ACL70647.1"/>
    <property type="molecule type" value="Genomic_DNA"/>
</dbReference>
<sequence>MTKKSIIKKVVVVVMVVIFAGFSGVFAAGEDRADGFTVTVVDDLNREIRLEKKPERIISLSPNITEILFALGLDEEIVGVTTYADYPEAALEKEKIGTIVEPNIEKIISLKPDLVFAAGINKLETVFTLKKLGIKVAGFNPTRVNDIFVTIKKIGKLTGKSKEARAMVTSMYIEMAEIQELVDAALKDRPRPRVFYEIWSDPLYTAGKNTFIDDVINLAGGVNIGAKAPGKWPQFNLEQLLIENPDVYISSLHSAPGKVTVEKIKKRTGYSSLKAVKNNRVYIVDQNLVSRPSPRIIKGLKEFVKALFPELRDKINDM</sequence>
<dbReference type="InterPro" id="IPR002491">
    <property type="entry name" value="ABC_transptr_periplasmic_BD"/>
</dbReference>
<dbReference type="SUPFAM" id="SSF53807">
    <property type="entry name" value="Helical backbone' metal receptor"/>
    <property type="match status" value="1"/>
</dbReference>
<gene>
    <name evidence="4" type="ordered locus">Hore_18990</name>
</gene>
<evidence type="ECO:0000313" key="4">
    <source>
        <dbReference type="EMBL" id="ACL70647.1"/>
    </source>
</evidence>
<dbReference type="PANTHER" id="PTHR30535:SF34">
    <property type="entry name" value="MOLYBDATE-BINDING PROTEIN MOLA"/>
    <property type="match status" value="1"/>
</dbReference>
<dbReference type="RefSeq" id="WP_015923616.1">
    <property type="nucleotide sequence ID" value="NC_011899.1"/>
</dbReference>
<dbReference type="Pfam" id="PF01497">
    <property type="entry name" value="Peripla_BP_2"/>
    <property type="match status" value="1"/>
</dbReference>
<dbReference type="KEGG" id="hor:Hore_18990"/>
<dbReference type="PANTHER" id="PTHR30535">
    <property type="entry name" value="VITAMIN B12-BINDING PROTEIN"/>
    <property type="match status" value="1"/>
</dbReference>
<evidence type="ECO:0000256" key="2">
    <source>
        <dbReference type="ARBA" id="ARBA00022729"/>
    </source>
</evidence>
<comment type="similarity">
    <text evidence="1">Belongs to the bacterial solute-binding protein 8 family.</text>
</comment>
<keyword evidence="5" id="KW-1185">Reference proteome</keyword>
<dbReference type="InterPro" id="IPR050902">
    <property type="entry name" value="ABC_Transporter_SBP"/>
</dbReference>
<dbReference type="eggNOG" id="COG0614">
    <property type="taxonomic scope" value="Bacteria"/>
</dbReference>
<dbReference type="AlphaFoldDB" id="B8CZC8"/>
<evidence type="ECO:0000313" key="5">
    <source>
        <dbReference type="Proteomes" id="UP000000719"/>
    </source>
</evidence>
<dbReference type="STRING" id="373903.Hore_18990"/>
<accession>B8CZC8</accession>
<protein>
    <submittedName>
        <fullName evidence="4">Periplasmic binding protein</fullName>
    </submittedName>
</protein>
<dbReference type="PROSITE" id="PS50983">
    <property type="entry name" value="FE_B12_PBP"/>
    <property type="match status" value="1"/>
</dbReference>
<dbReference type="Gene3D" id="3.40.50.1980">
    <property type="entry name" value="Nitrogenase molybdenum iron protein domain"/>
    <property type="match status" value="2"/>
</dbReference>
<organism evidence="4 5">
    <name type="scientific">Halothermothrix orenii (strain H 168 / OCM 544 / DSM 9562)</name>
    <dbReference type="NCBI Taxonomy" id="373903"/>
    <lineage>
        <taxon>Bacteria</taxon>
        <taxon>Bacillati</taxon>
        <taxon>Bacillota</taxon>
        <taxon>Clostridia</taxon>
        <taxon>Halanaerobiales</taxon>
        <taxon>Halothermotrichaceae</taxon>
        <taxon>Halothermothrix</taxon>
    </lineage>
</organism>
<dbReference type="GO" id="GO:0071281">
    <property type="term" value="P:cellular response to iron ion"/>
    <property type="evidence" value="ECO:0007669"/>
    <property type="project" value="TreeGrafter"/>
</dbReference>
<keyword evidence="2" id="KW-0732">Signal</keyword>
<evidence type="ECO:0000259" key="3">
    <source>
        <dbReference type="PROSITE" id="PS50983"/>
    </source>
</evidence>
<dbReference type="Proteomes" id="UP000000719">
    <property type="component" value="Chromosome"/>
</dbReference>
<dbReference type="NCBIfam" id="NF038402">
    <property type="entry name" value="TroA_like"/>
    <property type="match status" value="1"/>
</dbReference>
<reference evidence="4 5" key="1">
    <citation type="journal article" date="2009" name="PLoS ONE">
        <title>Genome analysis of the anaerobic thermohalophilic bacterium Halothermothrix orenii.</title>
        <authorList>
            <person name="Mavromatis K."/>
            <person name="Ivanova N."/>
            <person name="Anderson I."/>
            <person name="Lykidis A."/>
            <person name="Hooper S.D."/>
            <person name="Sun H."/>
            <person name="Kunin V."/>
            <person name="Lapidus A."/>
            <person name="Hugenholtz P."/>
            <person name="Patel B."/>
            <person name="Kyrpides N.C."/>
        </authorList>
    </citation>
    <scope>NUCLEOTIDE SEQUENCE [LARGE SCALE GENOMIC DNA]</scope>
    <source>
        <strain evidence="5">H 168 / OCM 544 / DSM 9562</strain>
    </source>
</reference>
<feature type="domain" description="Fe/B12 periplasmic-binding" evidence="3">
    <location>
        <begin position="56"/>
        <end position="311"/>
    </location>
</feature>
<dbReference type="CDD" id="cd01144">
    <property type="entry name" value="BtuF"/>
    <property type="match status" value="1"/>
</dbReference>
<dbReference type="InterPro" id="IPR054828">
    <property type="entry name" value="Vit_B12_bind_prot"/>
</dbReference>
<evidence type="ECO:0000256" key="1">
    <source>
        <dbReference type="ARBA" id="ARBA00008814"/>
    </source>
</evidence>
<name>B8CZC8_HALOH</name>